<organism evidence="3 4">
    <name type="scientific">Coniochaeta ligniaria NRRL 30616</name>
    <dbReference type="NCBI Taxonomy" id="1408157"/>
    <lineage>
        <taxon>Eukaryota</taxon>
        <taxon>Fungi</taxon>
        <taxon>Dikarya</taxon>
        <taxon>Ascomycota</taxon>
        <taxon>Pezizomycotina</taxon>
        <taxon>Sordariomycetes</taxon>
        <taxon>Sordariomycetidae</taxon>
        <taxon>Coniochaetales</taxon>
        <taxon>Coniochaetaceae</taxon>
        <taxon>Coniochaeta</taxon>
    </lineage>
</organism>
<evidence type="ECO:0000313" key="3">
    <source>
        <dbReference type="EMBL" id="OIW22535.1"/>
    </source>
</evidence>
<feature type="non-terminal residue" evidence="3">
    <location>
        <position position="316"/>
    </location>
</feature>
<feature type="domain" description="DUF8212" evidence="2">
    <location>
        <begin position="222"/>
        <end position="251"/>
    </location>
</feature>
<gene>
    <name evidence="3" type="ORF">CONLIGDRAFT_561820</name>
</gene>
<dbReference type="InParanoid" id="A0A1J7I4H1"/>
<feature type="domain" description="Heterokaryon incompatibility" evidence="1">
    <location>
        <begin position="21"/>
        <end position="111"/>
    </location>
</feature>
<dbReference type="AlphaFoldDB" id="A0A1J7I4H1"/>
<dbReference type="PANTHER" id="PTHR10622:SF10">
    <property type="entry name" value="HET DOMAIN-CONTAINING PROTEIN"/>
    <property type="match status" value="1"/>
</dbReference>
<protein>
    <submittedName>
        <fullName evidence="3">HET-domain-containing protein</fullName>
    </submittedName>
</protein>
<evidence type="ECO:0000259" key="1">
    <source>
        <dbReference type="Pfam" id="PF06985"/>
    </source>
</evidence>
<dbReference type="STRING" id="1408157.A0A1J7I4H1"/>
<dbReference type="OrthoDB" id="20872at2759"/>
<proteinExistence type="predicted"/>
<evidence type="ECO:0000313" key="4">
    <source>
        <dbReference type="Proteomes" id="UP000182658"/>
    </source>
</evidence>
<name>A0A1J7I4H1_9PEZI</name>
<accession>A0A1J7I4H1</accession>
<dbReference type="Pfam" id="PF26640">
    <property type="entry name" value="DUF8212"/>
    <property type="match status" value="1"/>
</dbReference>
<reference evidence="3 4" key="1">
    <citation type="submission" date="2016-10" db="EMBL/GenBank/DDBJ databases">
        <title>Draft genome sequence of Coniochaeta ligniaria NRRL30616, a lignocellulolytic fungus for bioabatement of inhibitors in plant biomass hydrolysates.</title>
        <authorList>
            <consortium name="DOE Joint Genome Institute"/>
            <person name="Jimenez D.J."/>
            <person name="Hector R.E."/>
            <person name="Riley R."/>
            <person name="Sun H."/>
            <person name="Grigoriev I.V."/>
            <person name="Van Elsas J.D."/>
            <person name="Nichols N.N."/>
        </authorList>
    </citation>
    <scope>NUCLEOTIDE SEQUENCE [LARGE SCALE GENOMIC DNA]</scope>
    <source>
        <strain evidence="3 4">NRRL 30616</strain>
    </source>
</reference>
<dbReference type="Proteomes" id="UP000182658">
    <property type="component" value="Unassembled WGS sequence"/>
</dbReference>
<dbReference type="Pfam" id="PF06985">
    <property type="entry name" value="HET"/>
    <property type="match status" value="1"/>
</dbReference>
<dbReference type="EMBL" id="KV875113">
    <property type="protein sequence ID" value="OIW22535.1"/>
    <property type="molecule type" value="Genomic_DNA"/>
</dbReference>
<keyword evidence="4" id="KW-1185">Reference proteome</keyword>
<sequence>MRLLNTTTIELAEFVGEPPPYTILSHTWGDDEVTYQDLDLKPPGAVQKRGYAKILGACNQARVRGPYMWIWIDTCCIDKSSSAELSEAINSMFKWYEKAETCFVYLSDARDVHDEAWFSTSRWFTRGWTLQELLASGDIEFYTSAWQFIGTKATLINQIVAATGIGESHLLRTRPLSSASVAQRMSWASKRKTSREEDLAYCLLGVFGVHMPLIYGEGGTAAFFRLQEEIMRNSNDQSIFAWAWGYGSSEWEITSHLAQSPRDFAHAGDIVRCQVDLPEIDLIATYKGMTLEAPICRYVGSNRREHGGTYYLPIKC</sequence>
<dbReference type="InterPro" id="IPR058525">
    <property type="entry name" value="DUF8212"/>
</dbReference>
<dbReference type="InterPro" id="IPR010730">
    <property type="entry name" value="HET"/>
</dbReference>
<evidence type="ECO:0000259" key="2">
    <source>
        <dbReference type="Pfam" id="PF26640"/>
    </source>
</evidence>
<dbReference type="PANTHER" id="PTHR10622">
    <property type="entry name" value="HET DOMAIN-CONTAINING PROTEIN"/>
    <property type="match status" value="1"/>
</dbReference>